<feature type="region of interest" description="Disordered" evidence="8">
    <location>
        <begin position="375"/>
        <end position="408"/>
    </location>
</feature>
<feature type="compositionally biased region" description="Basic residues" evidence="8">
    <location>
        <begin position="1212"/>
        <end position="1222"/>
    </location>
</feature>
<feature type="region of interest" description="Disordered" evidence="8">
    <location>
        <begin position="1205"/>
        <end position="1284"/>
    </location>
</feature>
<feature type="compositionally biased region" description="Polar residues" evidence="8">
    <location>
        <begin position="1479"/>
        <end position="1489"/>
    </location>
</feature>
<feature type="compositionally biased region" description="Basic and acidic residues" evidence="8">
    <location>
        <begin position="1247"/>
        <end position="1270"/>
    </location>
</feature>
<organism evidence="11 13">
    <name type="scientific">Limulus polyphemus</name>
    <name type="common">Atlantic horseshoe crab</name>
    <dbReference type="NCBI Taxonomy" id="6850"/>
    <lineage>
        <taxon>Eukaryota</taxon>
        <taxon>Metazoa</taxon>
        <taxon>Ecdysozoa</taxon>
        <taxon>Arthropoda</taxon>
        <taxon>Chelicerata</taxon>
        <taxon>Merostomata</taxon>
        <taxon>Xiphosura</taxon>
        <taxon>Limulidae</taxon>
        <taxon>Limulus</taxon>
    </lineage>
</organism>
<evidence type="ECO:0000256" key="4">
    <source>
        <dbReference type="ARBA" id="ARBA00023054"/>
    </source>
</evidence>
<evidence type="ECO:0000313" key="14">
    <source>
        <dbReference type="RefSeq" id="XP_022242526.1"/>
    </source>
</evidence>
<name>A0ABM1SFW5_LIMPO</name>
<dbReference type="Pfam" id="PF08683">
    <property type="entry name" value="CAMSAP_CKK"/>
    <property type="match status" value="1"/>
</dbReference>
<evidence type="ECO:0000313" key="12">
    <source>
        <dbReference type="RefSeq" id="XP_022242514.1"/>
    </source>
</evidence>
<dbReference type="SMART" id="SM01051">
    <property type="entry name" value="CAMSAP_CKK"/>
    <property type="match status" value="1"/>
</dbReference>
<evidence type="ECO:0000259" key="10">
    <source>
        <dbReference type="PROSITE" id="PS51508"/>
    </source>
</evidence>
<evidence type="ECO:0000256" key="8">
    <source>
        <dbReference type="SAM" id="MobiDB-lite"/>
    </source>
</evidence>
<dbReference type="InterPro" id="IPR014797">
    <property type="entry name" value="CKK_CAMSAP"/>
</dbReference>
<dbReference type="SUPFAM" id="SSF47576">
    <property type="entry name" value="Calponin-homology domain, CH-domain"/>
    <property type="match status" value="1"/>
</dbReference>
<feature type="compositionally biased region" description="Polar residues" evidence="8">
    <location>
        <begin position="904"/>
        <end position="913"/>
    </location>
</feature>
<evidence type="ECO:0000259" key="9">
    <source>
        <dbReference type="PROSITE" id="PS50021"/>
    </source>
</evidence>
<dbReference type="SUPFAM" id="SSF50346">
    <property type="entry name" value="PRC-barrel domain"/>
    <property type="match status" value="1"/>
</dbReference>
<dbReference type="RefSeq" id="XP_022242514.1">
    <property type="nucleotide sequence ID" value="XM_022386806.1"/>
</dbReference>
<dbReference type="InterPro" id="IPR032940">
    <property type="entry name" value="CAMSAP"/>
</dbReference>
<feature type="region of interest" description="Disordered" evidence="8">
    <location>
        <begin position="1141"/>
        <end position="1187"/>
    </location>
</feature>
<feature type="region of interest" description="Disordered" evidence="8">
    <location>
        <begin position="737"/>
        <end position="767"/>
    </location>
</feature>
<evidence type="ECO:0000256" key="6">
    <source>
        <dbReference type="PROSITE-ProRule" id="PRU00841"/>
    </source>
</evidence>
<feature type="coiled-coil region" evidence="7">
    <location>
        <begin position="690"/>
        <end position="717"/>
    </location>
</feature>
<feature type="domain" description="CKK" evidence="10">
    <location>
        <begin position="1539"/>
        <end position="1672"/>
    </location>
</feature>
<feature type="compositionally biased region" description="Basic and acidic residues" evidence="8">
    <location>
        <begin position="471"/>
        <end position="480"/>
    </location>
</feature>
<evidence type="ECO:0000256" key="3">
    <source>
        <dbReference type="ARBA" id="ARBA00022701"/>
    </source>
</evidence>
<sequence>MDSDQRPGTNDELDSCVPDICSYEEYDHVKAKQRASVLWLVSKAYNNKVPPDLKEPYYRDHEEKYQLKPQIIQKLASAELYCLALANIYADPNYHNLDHHGIQQALMRKMVFVNGPPDAPLTETVLLQTAPFRMSAHMAVIDGIMALYIKEILIPEKVVDVCRRFSSVLVPDEVPEDPEDAAILWLNKCCTKMRWRIEGELGSYHTSQKSSYEQQKIVPYIPIIEDLADLCDGCSLSSLLSFYCPNYLHWKEICLLEPMNLSDSVYNLQLIEQFCTQTLPHDIYFLTLEDMLYMHSSLRQNVLAFIADLMFLFEIRPAKCVIRPGIIEEQKFSVEGPVAPRRRSRPSPKYPSTTLVAHQSWSHIPGLHDFAHSGSLPDLNRPSPWTDGDWTTLERSPKRQSRDQRVSATILPSTLHRTQSADFQAKQRLDRKGLQYNAVEKAIGGRRCPSDEEDDLEGYYEKKPLGHKKGGIGEEQKGYERVSCTPSSEPELRKSIELDKNYPQKKYSPNNSDFYYKQHTPYKMSINKPQGNRENIGLRDYYNQLASEAELEELGEADGNIDHGINRLSDQKDHYSDMTDVHKDNIQTTSFAQLSKLKENQRNPVNIVYMQQEGDSRGMVGSKNLGKSSLNNMKDNPLEEEEKVTTSFAPANAVKTTWLQQCQQPIRGNVSPQGESDGTTPINGSENALASQLLNIRLALEERRRKIEQDKKHMEALWKRHRQKLGKAAFLQAVSKGVAGSPDSGTGKEEAVVETPSSTGDTKVEVSRGISRQLSAQELEEDLESVKEKWLNQNGTQLETTEVADEENLNPEIFQKSIEQINNSLTELQADITRLSQQQNIIQQSDKKKIVPAPGIEPFSIHGQEPFQQSQQKVQPVLLQQQFQKPDQVQTQFQHPQERLHGHPTQQDFQHPQQRLPPDQIQMQYQHPFKHMPSQQMLEMRRGQWADIVRPDMIGQLFTNQQQQPNISSRRGQWGQPVVPGMPQQHQWQPPPVMMSGHPFMDKQTQGFSLQPAQINYEYSGYQNGLVEITGSDEQSYQPYTGITGPVQYRGMAYPLTSTSLANLSQQQQPFQLHDQPHSLMPNYFPNQMMSQVQQTPSETTLPVSDVVQKDPKQIVEVGIPAAQLYEPIAQTLEVDEFGRPVKGNEEQLSSSPSRPQIGKTFRIHKPKVVSPPTPKTDAVPVETKQLPSQPIKNVDVADKGFYISFNDAQPKKPKPKLRPHSSKSQESSSKMQFSKPQDLKPSSSRGEARITDSSHHKIETLEAATKKPAESNNTLAKVQHQNSEKDASGVGFIIGADLVHPNPDAETEMQKKKEVIMMMSLKRRAEQEKKRIAKENENAKKKEQEIIKKEIQEKKKEEEKMRREKILEQYRQRKELEEAEKNGLLLPSGSSGTGFSPYHNASSRSGTLSKSKSSRSTSASRPRPKSVHVGNLSQEPSSFESFDVARVGRGSHNNLPPEDVDQEDIDSLYGYGAPPRPQVTSPSRSSYYDSRHPPSPSQAPSSFSPGLPSGRSKGSGPSSDGASDAGSTSSAVTSEFLGPKLFVKPTSKSNRGIITNAVNTVLAGAVNAETKKKVLEAINISNSKHFLILFRDSGCQFRAIYSYNPEREDIFKLYGTGPKVLGDPMMNGFYKYNSGGKCFTKVHTKHLTVTIDAVTLHNSIWQGKKGMPPKKDML</sequence>
<dbReference type="GeneID" id="106459899"/>
<dbReference type="Pfam" id="PF11971">
    <property type="entry name" value="CAMSAP_CH"/>
    <property type="match status" value="1"/>
</dbReference>
<comment type="subcellular location">
    <subcellularLocation>
        <location evidence="1">Cytoplasm</location>
        <location evidence="1">Cytoskeleton</location>
    </subcellularLocation>
</comment>
<evidence type="ECO:0000313" key="13">
    <source>
        <dbReference type="RefSeq" id="XP_022242520.1"/>
    </source>
</evidence>
<accession>A0ABM1SFW5</accession>
<evidence type="ECO:0000313" key="11">
    <source>
        <dbReference type="Proteomes" id="UP000694941"/>
    </source>
</evidence>
<dbReference type="PANTHER" id="PTHR21595">
    <property type="entry name" value="PATRONIN"/>
    <property type="match status" value="1"/>
</dbReference>
<evidence type="ECO:0000256" key="7">
    <source>
        <dbReference type="SAM" id="Coils"/>
    </source>
</evidence>
<feature type="region of interest" description="Disordered" evidence="8">
    <location>
        <begin position="1380"/>
        <end position="1532"/>
    </location>
</feature>
<evidence type="ECO:0000256" key="2">
    <source>
        <dbReference type="ARBA" id="ARBA00022490"/>
    </source>
</evidence>
<keyword evidence="2" id="KW-0963">Cytoplasm</keyword>
<comment type="domain">
    <text evidence="6">The CKK domain binds microtubules.</text>
</comment>
<keyword evidence="3 6" id="KW-0493">Microtubule</keyword>
<dbReference type="Pfam" id="PF25532">
    <property type="entry name" value="CH_CAMSAP2_N"/>
    <property type="match status" value="1"/>
</dbReference>
<gene>
    <name evidence="12 13 14" type="primary">LOC106459899</name>
</gene>
<dbReference type="InterPro" id="IPR022613">
    <property type="entry name" value="CH_CAMSAP_2"/>
</dbReference>
<dbReference type="InterPro" id="IPR011033">
    <property type="entry name" value="PRC_barrel-like_sf"/>
</dbReference>
<dbReference type="Gene3D" id="3.10.20.360">
    <property type="entry name" value="CKK domain"/>
    <property type="match status" value="1"/>
</dbReference>
<keyword evidence="4 7" id="KW-0175">Coiled coil</keyword>
<dbReference type="PANTHER" id="PTHR21595:SF0">
    <property type="entry name" value="PATRONIN"/>
    <property type="match status" value="1"/>
</dbReference>
<evidence type="ECO:0000256" key="5">
    <source>
        <dbReference type="ARBA" id="ARBA00023212"/>
    </source>
</evidence>
<feature type="region of interest" description="Disordered" evidence="8">
    <location>
        <begin position="667"/>
        <end position="686"/>
    </location>
</feature>
<feature type="region of interest" description="Disordered" evidence="8">
    <location>
        <begin position="467"/>
        <end position="491"/>
    </location>
</feature>
<dbReference type="PROSITE" id="PS51508">
    <property type="entry name" value="CKK"/>
    <property type="match status" value="1"/>
</dbReference>
<feature type="compositionally biased region" description="Polar residues" evidence="8">
    <location>
        <begin position="1271"/>
        <end position="1282"/>
    </location>
</feature>
<dbReference type="RefSeq" id="XP_022242526.1">
    <property type="nucleotide sequence ID" value="XM_022386818.1"/>
</dbReference>
<feature type="compositionally biased region" description="Low complexity" evidence="8">
    <location>
        <begin position="1402"/>
        <end position="1422"/>
    </location>
</feature>
<feature type="compositionally biased region" description="Basic and acidic residues" evidence="8">
    <location>
        <begin position="395"/>
        <end position="405"/>
    </location>
</feature>
<dbReference type="InterPro" id="IPR038209">
    <property type="entry name" value="CKK_dom_sf"/>
</dbReference>
<evidence type="ECO:0000256" key="1">
    <source>
        <dbReference type="ARBA" id="ARBA00004245"/>
    </source>
</evidence>
<feature type="compositionally biased region" description="Polar residues" evidence="8">
    <location>
        <begin position="1432"/>
        <end position="1441"/>
    </location>
</feature>
<dbReference type="PROSITE" id="PS50021">
    <property type="entry name" value="CH"/>
    <property type="match status" value="1"/>
</dbReference>
<feature type="region of interest" description="Disordered" evidence="8">
    <location>
        <begin position="1325"/>
        <end position="1362"/>
    </location>
</feature>
<feature type="region of interest" description="Disordered" evidence="8">
    <location>
        <begin position="885"/>
        <end position="913"/>
    </location>
</feature>
<keyword evidence="5" id="KW-0206">Cytoskeleton</keyword>
<dbReference type="RefSeq" id="XP_022242520.1">
    <property type="nucleotide sequence ID" value="XM_022386812.1"/>
</dbReference>
<dbReference type="Pfam" id="PF17095">
    <property type="entry name" value="CAMSAP_CC1"/>
    <property type="match status" value="1"/>
</dbReference>
<reference evidence="12 13" key="1">
    <citation type="submission" date="2025-05" db="UniProtKB">
        <authorList>
            <consortium name="RefSeq"/>
        </authorList>
    </citation>
    <scope>IDENTIFICATION</scope>
    <source>
        <tissue evidence="12 13">Muscle</tissue>
    </source>
</reference>
<dbReference type="InterPro" id="IPR001715">
    <property type="entry name" value="CH_dom"/>
</dbReference>
<feature type="compositionally biased region" description="Low complexity" evidence="8">
    <location>
        <begin position="1223"/>
        <end position="1236"/>
    </location>
</feature>
<dbReference type="InterPro" id="IPR036872">
    <property type="entry name" value="CH_dom_sf"/>
</dbReference>
<protein>
    <submittedName>
        <fullName evidence="12 13">Calmodulin-regulated spectrin-associated protein 2-like isoform X1</fullName>
    </submittedName>
</protein>
<proteinExistence type="inferred from homology"/>
<dbReference type="InterPro" id="IPR058042">
    <property type="entry name" value="CAMSAP_N"/>
</dbReference>
<dbReference type="Proteomes" id="UP000694941">
    <property type="component" value="Unplaced"/>
</dbReference>
<comment type="similarity">
    <text evidence="6">Belongs to the CAMSAP1 family.</text>
</comment>
<keyword evidence="11" id="KW-1185">Reference proteome</keyword>
<feature type="domain" description="Calponin-homology (CH)" evidence="9">
    <location>
        <begin position="176"/>
        <end position="314"/>
    </location>
</feature>
<feature type="compositionally biased region" description="Low complexity" evidence="8">
    <location>
        <begin position="1499"/>
        <end position="1532"/>
    </location>
</feature>
<dbReference type="InterPro" id="IPR031372">
    <property type="entry name" value="CAMSAP_CC1"/>
</dbReference>